<dbReference type="PANTHER" id="PTHR43098:SF3">
    <property type="entry name" value="L-ORNITHINE N(5)-MONOOXYGENASE-RELATED"/>
    <property type="match status" value="1"/>
</dbReference>
<evidence type="ECO:0000256" key="9">
    <source>
        <dbReference type="PROSITE-ProRule" id="PRU10038"/>
    </source>
</evidence>
<evidence type="ECO:0000256" key="1">
    <source>
        <dbReference type="ARBA" id="ARBA00001974"/>
    </source>
</evidence>
<keyword evidence="6" id="KW-0521">NADP</keyword>
<dbReference type="Pfam" id="PF07859">
    <property type="entry name" value="Abhydrolase_3"/>
    <property type="match status" value="1"/>
</dbReference>
<dbReference type="Gene3D" id="3.40.50.1820">
    <property type="entry name" value="alpha/beta hydrolase"/>
    <property type="match status" value="1"/>
</dbReference>
<organism evidence="12 13">
    <name type="scientific">Nocardia sputorum</name>
    <dbReference type="NCBI Taxonomy" id="2984338"/>
    <lineage>
        <taxon>Bacteria</taxon>
        <taxon>Bacillati</taxon>
        <taxon>Actinomycetota</taxon>
        <taxon>Actinomycetes</taxon>
        <taxon>Mycobacteriales</taxon>
        <taxon>Nocardiaceae</taxon>
        <taxon>Nocardia</taxon>
    </lineage>
</organism>
<dbReference type="InterPro" id="IPR019826">
    <property type="entry name" value="Carboxylesterase_B_AS"/>
</dbReference>
<comment type="similarity">
    <text evidence="2">Belongs to the FAD-binding monooxygenase family.</text>
</comment>
<keyword evidence="8" id="KW-0503">Monooxygenase</keyword>
<keyword evidence="4" id="KW-0378">Hydrolase</keyword>
<keyword evidence="7" id="KW-0560">Oxidoreductase</keyword>
<protein>
    <recommendedName>
        <fullName evidence="11">Alpha/beta hydrolase fold-3 domain-containing protein</fullName>
    </recommendedName>
</protein>
<evidence type="ECO:0000313" key="12">
    <source>
        <dbReference type="EMBL" id="BDU00056.1"/>
    </source>
</evidence>
<dbReference type="InterPro" id="IPR033140">
    <property type="entry name" value="Lipase_GDXG_put_SER_AS"/>
</dbReference>
<feature type="active site" evidence="9">
    <location>
        <position position="756"/>
    </location>
</feature>
<dbReference type="Pfam" id="PF13738">
    <property type="entry name" value="Pyr_redox_3"/>
    <property type="match status" value="1"/>
</dbReference>
<feature type="compositionally biased region" description="Low complexity" evidence="10">
    <location>
        <begin position="8"/>
        <end position="21"/>
    </location>
</feature>
<name>A0ABN6U4I1_9NOCA</name>
<keyword evidence="13" id="KW-1185">Reference proteome</keyword>
<evidence type="ECO:0000256" key="8">
    <source>
        <dbReference type="ARBA" id="ARBA00023033"/>
    </source>
</evidence>
<evidence type="ECO:0000256" key="2">
    <source>
        <dbReference type="ARBA" id="ARBA00010139"/>
    </source>
</evidence>
<dbReference type="Gene3D" id="3.50.50.60">
    <property type="entry name" value="FAD/NAD(P)-binding domain"/>
    <property type="match status" value="2"/>
</dbReference>
<dbReference type="InterPro" id="IPR029058">
    <property type="entry name" value="AB_hydrolase_fold"/>
</dbReference>
<feature type="domain" description="Alpha/beta hydrolase fold-3" evidence="11">
    <location>
        <begin position="678"/>
        <end position="882"/>
    </location>
</feature>
<dbReference type="InterPro" id="IPR036188">
    <property type="entry name" value="FAD/NAD-bd_sf"/>
</dbReference>
<proteinExistence type="inferred from homology"/>
<dbReference type="SUPFAM" id="SSF51905">
    <property type="entry name" value="FAD/NAD(P)-binding domain"/>
    <property type="match status" value="2"/>
</dbReference>
<evidence type="ECO:0000256" key="3">
    <source>
        <dbReference type="ARBA" id="ARBA00022630"/>
    </source>
</evidence>
<evidence type="ECO:0000256" key="5">
    <source>
        <dbReference type="ARBA" id="ARBA00022827"/>
    </source>
</evidence>
<comment type="cofactor">
    <cofactor evidence="1">
        <name>FAD</name>
        <dbReference type="ChEBI" id="CHEBI:57692"/>
    </cofactor>
</comment>
<evidence type="ECO:0000313" key="13">
    <source>
        <dbReference type="Proteomes" id="UP001317870"/>
    </source>
</evidence>
<evidence type="ECO:0000256" key="4">
    <source>
        <dbReference type="ARBA" id="ARBA00022801"/>
    </source>
</evidence>
<evidence type="ECO:0000259" key="11">
    <source>
        <dbReference type="Pfam" id="PF07859"/>
    </source>
</evidence>
<feature type="region of interest" description="Disordered" evidence="10">
    <location>
        <begin position="1"/>
        <end position="27"/>
    </location>
</feature>
<dbReference type="Proteomes" id="UP001317870">
    <property type="component" value="Chromosome"/>
</dbReference>
<dbReference type="SUPFAM" id="SSF53474">
    <property type="entry name" value="alpha/beta-Hydrolases"/>
    <property type="match status" value="1"/>
</dbReference>
<evidence type="ECO:0000256" key="10">
    <source>
        <dbReference type="SAM" id="MobiDB-lite"/>
    </source>
</evidence>
<evidence type="ECO:0000256" key="6">
    <source>
        <dbReference type="ARBA" id="ARBA00022857"/>
    </source>
</evidence>
<keyword evidence="3" id="KW-0285">Flavoprotein</keyword>
<sequence>MPGRECAARPGVAAGSAAGSGNPKTAGWERAVPEGIARLTVWLQPTITSSREVNQVTTQDSDFDAVVVGAGISGLYAVYRLRGRGMRVHGFESAEGVGGTWYHNRYPGARCDVESIDYSYSFDEQLQQEWTWSERFATQEEILRYLDHVADRHDLRSAYDFLTRVTAAVYDEQAQRWTISTDTGRTVTARFCILATGVLSATNMPDIPGRDTFGGEVYHTGEWPHESVDLTGKRIGVIGTGSSAIQAIPVIAEHAEHLYVFQRTPNYSIPAGNRPLDPEFVAEVKANYAERRRLSRISGGGTPNSPYPKGALEIDAAERTRIYDEWWQRGGYLFAKAFPDQTTNLAANDTAREYVEAKIREMVRDQELADQLIPNDHPIGTKRIVTDSGYFETYNRDNVTLVNLRRTPIEEITETGVRTTAQSYDLDVLIFATGFDAMTGSLSRIDIRGRGGRELREDWSAGPRTYLGLAVAGYPNMFILAGPGSPSVLANMVLMAEQHVDWIAGCLDHLDEHGHTTIEATEESVEEWVAECNAKAAATLFPSANSWYMGANIPGKPRVFMPYIGGFGNYNSICSEVAAAGYKGFDLGGARVPAAGSRRRPDLHPDVEAMLAALESFPDVTQHEAAELRELIVSRRAPLTRLPRMRIAEDRVIEGPGGDLAVRVYVPERDAKAPLPVVVFAHGGGFVFCDLDSHDEFCRSMADAVGVVVVSVDYRRAPEHPGPAAMEDMYAALTWAAAHAAEFGGDPGRLAVAGDSAGGNLAATVSLAARDRGGPPIAAQILLYPVIDDDFTTESYRLYGEGYYNTTKAMRWYWQQYAPHGTDSPYLVPSRAESLAGLPAAVVATAELDPPCSAGEDYARRLAEAGVPVTAHRFDGLFHGFLTFPSLSLTGPAREVLWQLMRDVLEVS</sequence>
<evidence type="ECO:0000256" key="7">
    <source>
        <dbReference type="ARBA" id="ARBA00023002"/>
    </source>
</evidence>
<dbReference type="PROSITE" id="PS01174">
    <property type="entry name" value="LIPASE_GDXG_SER"/>
    <property type="match status" value="1"/>
</dbReference>
<reference evidence="12 13" key="1">
    <citation type="submission" date="2022-11" db="EMBL/GenBank/DDBJ databases">
        <title>Genome Sequencing of Nocardia sp. ON39_IFM12276 and assembly.</title>
        <authorList>
            <person name="Shimojima M."/>
            <person name="Toyokawa M."/>
            <person name="Uesaka K."/>
        </authorList>
    </citation>
    <scope>NUCLEOTIDE SEQUENCE [LARGE SCALE GENOMIC DNA]</scope>
    <source>
        <strain evidence="12 13">IFM 12276</strain>
    </source>
</reference>
<dbReference type="EMBL" id="AP026978">
    <property type="protein sequence ID" value="BDU00056.1"/>
    <property type="molecule type" value="Genomic_DNA"/>
</dbReference>
<dbReference type="InterPro" id="IPR050775">
    <property type="entry name" value="FAD-binding_Monooxygenases"/>
</dbReference>
<keyword evidence="5" id="KW-0274">FAD</keyword>
<accession>A0ABN6U4I1</accession>
<dbReference type="PANTHER" id="PTHR43098">
    <property type="entry name" value="L-ORNITHINE N(5)-MONOOXYGENASE-RELATED"/>
    <property type="match status" value="1"/>
</dbReference>
<dbReference type="PROSITE" id="PS00122">
    <property type="entry name" value="CARBOXYLESTERASE_B_1"/>
    <property type="match status" value="1"/>
</dbReference>
<gene>
    <name evidence="12" type="ORF">IFM12276_30840</name>
</gene>
<dbReference type="InterPro" id="IPR013094">
    <property type="entry name" value="AB_hydrolase_3"/>
</dbReference>